<feature type="site" description="Positions MEP for the nucleophilic attack" evidence="7">
    <location>
        <position position="208"/>
    </location>
</feature>
<keyword evidence="6 7" id="KW-0414">Isoprene biosynthesis</keyword>
<dbReference type="RefSeq" id="WP_094368509.1">
    <property type="nucleotide sequence ID" value="NZ_NOJY02000122.1"/>
</dbReference>
<dbReference type="SUPFAM" id="SSF53448">
    <property type="entry name" value="Nucleotide-diphospho-sugar transferases"/>
    <property type="match status" value="1"/>
</dbReference>
<dbReference type="GO" id="GO:0050518">
    <property type="term" value="F:2-C-methyl-D-erythritol 4-phosphate cytidylyltransferase activity"/>
    <property type="evidence" value="ECO:0007669"/>
    <property type="project" value="UniProtKB-UniRule"/>
</dbReference>
<evidence type="ECO:0000256" key="6">
    <source>
        <dbReference type="ARBA" id="ARBA00023229"/>
    </source>
</evidence>
<dbReference type="InterPro" id="IPR029044">
    <property type="entry name" value="Nucleotide-diphossugar_trans"/>
</dbReference>
<dbReference type="Pfam" id="PF01128">
    <property type="entry name" value="IspD"/>
    <property type="match status" value="1"/>
</dbReference>
<dbReference type="EC" id="2.7.7.60" evidence="7"/>
<dbReference type="EMBL" id="NOJY02000122">
    <property type="protein sequence ID" value="RDY25112.1"/>
    <property type="molecule type" value="Genomic_DNA"/>
</dbReference>
<protein>
    <recommendedName>
        <fullName evidence="7">2-C-methyl-D-erythritol 4-phosphate cytidylyltransferase</fullName>
        <ecNumber evidence="7">2.7.7.60</ecNumber>
    </recommendedName>
    <alternativeName>
        <fullName evidence="7">4-diphosphocytidyl-2C-methyl-D-erythritol synthase</fullName>
    </alternativeName>
    <alternativeName>
        <fullName evidence="7">MEP cytidylyltransferase</fullName>
        <shortName evidence="7">MCT</shortName>
    </alternativeName>
</protein>
<dbReference type="FunFam" id="3.90.550.10:FF:000003">
    <property type="entry name" value="2-C-methyl-D-erythritol 4-phosphate cytidylyltransferase"/>
    <property type="match status" value="1"/>
</dbReference>
<comment type="caution">
    <text evidence="8">The sequence shown here is derived from an EMBL/GenBank/DDBJ whole genome shotgun (WGS) entry which is preliminary data.</text>
</comment>
<dbReference type="OrthoDB" id="9806837at2"/>
<evidence type="ECO:0000256" key="3">
    <source>
        <dbReference type="ARBA" id="ARBA00009789"/>
    </source>
</evidence>
<evidence type="ECO:0000256" key="5">
    <source>
        <dbReference type="ARBA" id="ARBA00022695"/>
    </source>
</evidence>
<evidence type="ECO:0000256" key="4">
    <source>
        <dbReference type="ARBA" id="ARBA00022679"/>
    </source>
</evidence>
<dbReference type="InterPro" id="IPR001228">
    <property type="entry name" value="IspD"/>
</dbReference>
<dbReference type="UniPathway" id="UPA00056">
    <property type="reaction ID" value="UER00093"/>
</dbReference>
<feature type="site" description="Positions MEP for the nucleophilic attack" evidence="7">
    <location>
        <position position="152"/>
    </location>
</feature>
<dbReference type="Proteomes" id="UP000215694">
    <property type="component" value="Unassembled WGS sequence"/>
</dbReference>
<dbReference type="NCBIfam" id="TIGR00453">
    <property type="entry name" value="ispD"/>
    <property type="match status" value="1"/>
</dbReference>
<dbReference type="GO" id="GO:0019288">
    <property type="term" value="P:isopentenyl diphosphate biosynthetic process, methylerythritol 4-phosphate pathway"/>
    <property type="evidence" value="ECO:0007669"/>
    <property type="project" value="UniProtKB-UniRule"/>
</dbReference>
<keyword evidence="5 7" id="KW-0548">Nucleotidyltransferase</keyword>
<evidence type="ECO:0000256" key="7">
    <source>
        <dbReference type="HAMAP-Rule" id="MF_00108"/>
    </source>
</evidence>
<gene>
    <name evidence="7 8" type="primary">ispD</name>
    <name evidence="8" type="ORF">CHL78_019925</name>
</gene>
<comment type="catalytic activity">
    <reaction evidence="1 7">
        <text>2-C-methyl-D-erythritol 4-phosphate + CTP + H(+) = 4-CDP-2-C-methyl-D-erythritol + diphosphate</text>
        <dbReference type="Rhea" id="RHEA:13429"/>
        <dbReference type="ChEBI" id="CHEBI:15378"/>
        <dbReference type="ChEBI" id="CHEBI:33019"/>
        <dbReference type="ChEBI" id="CHEBI:37563"/>
        <dbReference type="ChEBI" id="CHEBI:57823"/>
        <dbReference type="ChEBI" id="CHEBI:58262"/>
        <dbReference type="EC" id="2.7.7.60"/>
    </reaction>
</comment>
<dbReference type="CDD" id="cd02516">
    <property type="entry name" value="CDP-ME_synthetase"/>
    <property type="match status" value="1"/>
</dbReference>
<evidence type="ECO:0000313" key="8">
    <source>
        <dbReference type="EMBL" id="RDY25112.1"/>
    </source>
</evidence>
<comment type="function">
    <text evidence="7">Catalyzes the formation of 4-diphosphocytidyl-2-C-methyl-D-erythritol from CTP and 2-C-methyl-D-erythritol 4-phosphate (MEP).</text>
</comment>
<comment type="pathway">
    <text evidence="2 7">Isoprenoid biosynthesis; isopentenyl diphosphate biosynthesis via DXP pathway; isopentenyl diphosphate from 1-deoxy-D-xylulose 5-phosphate: step 2/6.</text>
</comment>
<name>A0A371IXA4_9FIRM</name>
<dbReference type="PROSITE" id="PS01295">
    <property type="entry name" value="ISPD"/>
    <property type="match status" value="1"/>
</dbReference>
<accession>A0A371IXA4</accession>
<dbReference type="InterPro" id="IPR034683">
    <property type="entry name" value="IspD/TarI"/>
</dbReference>
<feature type="site" description="Transition state stabilizer" evidence="7">
    <location>
        <position position="21"/>
    </location>
</feature>
<organism evidence="8 9">
    <name type="scientific">Romboutsia weinsteinii</name>
    <dbReference type="NCBI Taxonomy" id="2020949"/>
    <lineage>
        <taxon>Bacteria</taxon>
        <taxon>Bacillati</taxon>
        <taxon>Bacillota</taxon>
        <taxon>Clostridia</taxon>
        <taxon>Peptostreptococcales</taxon>
        <taxon>Peptostreptococcaceae</taxon>
        <taxon>Romboutsia</taxon>
    </lineage>
</organism>
<dbReference type="PANTHER" id="PTHR32125:SF4">
    <property type="entry name" value="2-C-METHYL-D-ERYTHRITOL 4-PHOSPHATE CYTIDYLYLTRANSFERASE, CHLOROPLASTIC"/>
    <property type="match status" value="1"/>
</dbReference>
<evidence type="ECO:0000256" key="2">
    <source>
        <dbReference type="ARBA" id="ARBA00004787"/>
    </source>
</evidence>
<feature type="site" description="Transition state stabilizer" evidence="7">
    <location>
        <position position="14"/>
    </location>
</feature>
<evidence type="ECO:0000313" key="9">
    <source>
        <dbReference type="Proteomes" id="UP000215694"/>
    </source>
</evidence>
<dbReference type="PANTHER" id="PTHR32125">
    <property type="entry name" value="2-C-METHYL-D-ERYTHRITOL 4-PHOSPHATE CYTIDYLYLTRANSFERASE, CHLOROPLASTIC"/>
    <property type="match status" value="1"/>
</dbReference>
<dbReference type="NCBIfam" id="NF001183">
    <property type="entry name" value="PRK00155.1-3"/>
    <property type="match status" value="1"/>
</dbReference>
<dbReference type="InterPro" id="IPR050088">
    <property type="entry name" value="IspD/TarI_cytidylyltransf_bact"/>
</dbReference>
<proteinExistence type="inferred from homology"/>
<dbReference type="HAMAP" id="MF_00108">
    <property type="entry name" value="IspD"/>
    <property type="match status" value="1"/>
</dbReference>
<evidence type="ECO:0000256" key="1">
    <source>
        <dbReference type="ARBA" id="ARBA00001282"/>
    </source>
</evidence>
<reference evidence="8 9" key="1">
    <citation type="journal article" date="2017" name="Genome Announc.">
        <title>Draft Genome Sequence of Romboutsia weinsteinii sp. nov. Strain CCRI-19649(T) Isolated from Surface Water.</title>
        <authorList>
            <person name="Maheux A.F."/>
            <person name="Boudreau D.K."/>
            <person name="Berube E."/>
            <person name="Boissinot M."/>
            <person name="Cantin P."/>
            <person name="Raymond F."/>
            <person name="Corbeil J."/>
            <person name="Omar R.F."/>
            <person name="Bergeron M.G."/>
        </authorList>
    </citation>
    <scope>NUCLEOTIDE SEQUENCE [LARGE SCALE GENOMIC DNA]</scope>
    <source>
        <strain evidence="8 9">CCRI-19649</strain>
    </source>
</reference>
<comment type="similarity">
    <text evidence="3 7">Belongs to the IspD/TarI cytidylyltransferase family. IspD subfamily.</text>
</comment>
<keyword evidence="9" id="KW-1185">Reference proteome</keyword>
<dbReference type="AlphaFoldDB" id="A0A371IXA4"/>
<dbReference type="Gene3D" id="3.90.550.10">
    <property type="entry name" value="Spore Coat Polysaccharide Biosynthesis Protein SpsA, Chain A"/>
    <property type="match status" value="1"/>
</dbReference>
<sequence length="226" mass="25819">MNSALIVAAGSGKRMNAGINKQFIKLKNKEIIAYTIESFCKNENIDEIVVCIKKDEEEFFKEHILDKYKFKNIRIAYGGKERQDSIYNGLKEVNKNCDIILVHDGARPFVDNRIINESIESAKEKKAVVVGVPVKDTIKIVNEDIVESTPERSTLWAAQTPQAFKYKLLVEAYEEAYKNNYYGTDDSMLVENMGQKVTMIMGSYENIKITSPEDINFGEQILNTRR</sequence>
<keyword evidence="4 7" id="KW-0808">Transferase</keyword>
<dbReference type="InterPro" id="IPR018294">
    <property type="entry name" value="ISPD_synthase_CS"/>
</dbReference>